<evidence type="ECO:0000313" key="2">
    <source>
        <dbReference type="Proteomes" id="UP000002945"/>
    </source>
</evidence>
<gene>
    <name evidence="1" type="ORF">KAOT1_22406</name>
</gene>
<dbReference type="STRING" id="391587.KAOT1_22406"/>
<protein>
    <recommendedName>
        <fullName evidence="3">Class I lanthipeptide</fullName>
    </recommendedName>
</protein>
<accession>A9E1N3</accession>
<keyword evidence="2" id="KW-1185">Reference proteome</keyword>
<dbReference type="EMBL" id="ABIB01000007">
    <property type="protein sequence ID" value="EDP95651.1"/>
    <property type="molecule type" value="Genomic_DNA"/>
</dbReference>
<sequence>MKKQKLNKALHLKKTAISDLNNMRGGATGTGTGGNPIEIKTLPIFACKLEPVSRSPQNTCQFSCAYNNQPSCNWTECC</sequence>
<dbReference type="Proteomes" id="UP000002945">
    <property type="component" value="Unassembled WGS sequence"/>
</dbReference>
<dbReference type="AlphaFoldDB" id="A9E1N3"/>
<reference evidence="1 2" key="1">
    <citation type="journal article" date="2011" name="J. Bacteriol.">
        <title>Genome sequence of the algicidal bacterium Kordia algicida OT-1.</title>
        <authorList>
            <person name="Lee H.S."/>
            <person name="Kang S.G."/>
            <person name="Kwon K.K."/>
            <person name="Lee J.H."/>
            <person name="Kim S.J."/>
        </authorList>
    </citation>
    <scope>NUCLEOTIDE SEQUENCE [LARGE SCALE GENOMIC DNA]</scope>
    <source>
        <strain evidence="1 2">OT-1</strain>
    </source>
</reference>
<proteinExistence type="predicted"/>
<comment type="caution">
    <text evidence="1">The sequence shown here is derived from an EMBL/GenBank/DDBJ whole genome shotgun (WGS) entry which is preliminary data.</text>
</comment>
<name>A9E1N3_9FLAO</name>
<evidence type="ECO:0000313" key="1">
    <source>
        <dbReference type="EMBL" id="EDP95651.1"/>
    </source>
</evidence>
<organism evidence="1 2">
    <name type="scientific">Kordia algicida OT-1</name>
    <dbReference type="NCBI Taxonomy" id="391587"/>
    <lineage>
        <taxon>Bacteria</taxon>
        <taxon>Pseudomonadati</taxon>
        <taxon>Bacteroidota</taxon>
        <taxon>Flavobacteriia</taxon>
        <taxon>Flavobacteriales</taxon>
        <taxon>Flavobacteriaceae</taxon>
        <taxon>Kordia</taxon>
    </lineage>
</organism>
<dbReference type="HOGENOM" id="CLU_2617390_0_0_10"/>
<evidence type="ECO:0008006" key="3">
    <source>
        <dbReference type="Google" id="ProtNLM"/>
    </source>
</evidence>
<dbReference type="RefSeq" id="WP_007097005.1">
    <property type="nucleotide sequence ID" value="NZ_DS544873.1"/>
</dbReference>